<comment type="similarity">
    <text evidence="3">In the N-terminal section; belongs to the PMEI family.</text>
</comment>
<evidence type="ECO:0000313" key="15">
    <source>
        <dbReference type="EMBL" id="KAL3830080.1"/>
    </source>
</evidence>
<dbReference type="GO" id="GO:0045490">
    <property type="term" value="P:pectin catabolic process"/>
    <property type="evidence" value="ECO:0007669"/>
    <property type="project" value="UniProtKB-UniRule"/>
</dbReference>
<keyword evidence="13" id="KW-0732">Signal</keyword>
<dbReference type="CDD" id="cd15798">
    <property type="entry name" value="PMEI-like_3"/>
    <property type="match status" value="1"/>
</dbReference>
<evidence type="ECO:0000256" key="3">
    <source>
        <dbReference type="ARBA" id="ARBA00006027"/>
    </source>
</evidence>
<feature type="signal peptide" evidence="13">
    <location>
        <begin position="1"/>
        <end position="24"/>
    </location>
</feature>
<dbReference type="Pfam" id="PF01095">
    <property type="entry name" value="Pectinesterase"/>
    <property type="match status" value="1"/>
</dbReference>
<keyword evidence="10" id="KW-0961">Cell wall biogenesis/degradation</keyword>
<feature type="chain" id="PRO_5044524959" description="Pectinesterase" evidence="13">
    <location>
        <begin position="25"/>
        <end position="532"/>
    </location>
</feature>
<name>A0ABD3T0I0_9LAMI</name>
<evidence type="ECO:0000256" key="1">
    <source>
        <dbReference type="ARBA" id="ARBA00004191"/>
    </source>
</evidence>
<dbReference type="EMBL" id="JBJXBP010000005">
    <property type="protein sequence ID" value="KAL3830080.1"/>
    <property type="molecule type" value="Genomic_DNA"/>
</dbReference>
<keyword evidence="9 13" id="KW-0063">Aspartyl esterase</keyword>
<evidence type="ECO:0000256" key="7">
    <source>
        <dbReference type="ARBA" id="ARBA00022525"/>
    </source>
</evidence>
<protein>
    <recommendedName>
        <fullName evidence="5 13">Pectinesterase</fullName>
        <ecNumber evidence="5 13">3.1.1.11</ecNumber>
    </recommendedName>
</protein>
<keyword evidence="7" id="KW-0964">Secreted</keyword>
<dbReference type="AlphaFoldDB" id="A0ABD3T0I0"/>
<proteinExistence type="inferred from homology"/>
<dbReference type="InterPro" id="IPR012334">
    <property type="entry name" value="Pectin_lyas_fold"/>
</dbReference>
<evidence type="ECO:0000256" key="4">
    <source>
        <dbReference type="ARBA" id="ARBA00007786"/>
    </source>
</evidence>
<dbReference type="EC" id="3.1.1.11" evidence="5 13"/>
<keyword evidence="8 13" id="KW-0378">Hydrolase</keyword>
<dbReference type="GO" id="GO:0030599">
    <property type="term" value="F:pectinesterase activity"/>
    <property type="evidence" value="ECO:0007669"/>
    <property type="project" value="UniProtKB-UniRule"/>
</dbReference>
<evidence type="ECO:0000256" key="5">
    <source>
        <dbReference type="ARBA" id="ARBA00013229"/>
    </source>
</evidence>
<feature type="domain" description="Pectinesterase inhibitor" evidence="14">
    <location>
        <begin position="28"/>
        <end position="176"/>
    </location>
</feature>
<dbReference type="InterPro" id="IPR033131">
    <property type="entry name" value="Pectinesterase_Asp_AS"/>
</dbReference>
<dbReference type="Pfam" id="PF04043">
    <property type="entry name" value="PMEI"/>
    <property type="match status" value="1"/>
</dbReference>
<evidence type="ECO:0000256" key="6">
    <source>
        <dbReference type="ARBA" id="ARBA00022512"/>
    </source>
</evidence>
<dbReference type="FunFam" id="1.20.140.40:FF:000024">
    <property type="entry name" value="Pectinesterase"/>
    <property type="match status" value="1"/>
</dbReference>
<dbReference type="PANTHER" id="PTHR31707">
    <property type="entry name" value="PECTINESTERASE"/>
    <property type="match status" value="1"/>
</dbReference>
<evidence type="ECO:0000256" key="10">
    <source>
        <dbReference type="ARBA" id="ARBA00023316"/>
    </source>
</evidence>
<dbReference type="Gene3D" id="1.20.140.40">
    <property type="entry name" value="Invertase/pectin methylesterase inhibitor family protein"/>
    <property type="match status" value="1"/>
</dbReference>
<dbReference type="SMART" id="SM00856">
    <property type="entry name" value="PMEI"/>
    <property type="match status" value="1"/>
</dbReference>
<evidence type="ECO:0000256" key="8">
    <source>
        <dbReference type="ARBA" id="ARBA00022801"/>
    </source>
</evidence>
<dbReference type="SUPFAM" id="SSF101148">
    <property type="entry name" value="Plant invertase/pectin methylesterase inhibitor"/>
    <property type="match status" value="1"/>
</dbReference>
<comment type="pathway">
    <text evidence="2 13">Glycan metabolism; pectin degradation; 2-dehydro-3-deoxy-D-gluconate from pectin: step 1/5.</text>
</comment>
<dbReference type="GO" id="GO:0042545">
    <property type="term" value="P:cell wall modification"/>
    <property type="evidence" value="ECO:0007669"/>
    <property type="project" value="UniProtKB-UniRule"/>
</dbReference>
<gene>
    <name evidence="15" type="ORF">ACJIZ3_018882</name>
</gene>
<evidence type="ECO:0000313" key="16">
    <source>
        <dbReference type="Proteomes" id="UP001634393"/>
    </source>
</evidence>
<keyword evidence="6" id="KW-0134">Cell wall</keyword>
<dbReference type="PROSITE" id="PS00503">
    <property type="entry name" value="PECTINESTERASE_2"/>
    <property type="match status" value="1"/>
</dbReference>
<comment type="similarity">
    <text evidence="4">In the C-terminal section; belongs to the pectinesterase family.</text>
</comment>
<evidence type="ECO:0000256" key="11">
    <source>
        <dbReference type="ARBA" id="ARBA00047928"/>
    </source>
</evidence>
<reference evidence="15 16" key="1">
    <citation type="submission" date="2024-12" db="EMBL/GenBank/DDBJ databases">
        <title>The unique morphological basis and parallel evolutionary history of personate flowers in Penstemon.</title>
        <authorList>
            <person name="Depatie T.H."/>
            <person name="Wessinger C.A."/>
        </authorList>
    </citation>
    <scope>NUCLEOTIDE SEQUENCE [LARGE SCALE GENOMIC DNA]</scope>
    <source>
        <strain evidence="15">WTNN_2</strain>
        <tissue evidence="15">Leaf</tissue>
    </source>
</reference>
<feature type="active site" evidence="12">
    <location>
        <position position="367"/>
    </location>
</feature>
<dbReference type="Proteomes" id="UP001634393">
    <property type="component" value="Unassembled WGS sequence"/>
</dbReference>
<dbReference type="InterPro" id="IPR006501">
    <property type="entry name" value="Pectinesterase_inhib_dom"/>
</dbReference>
<dbReference type="Gene3D" id="2.160.20.10">
    <property type="entry name" value="Single-stranded right-handed beta-helix, Pectin lyase-like"/>
    <property type="match status" value="1"/>
</dbReference>
<comment type="catalytic activity">
    <reaction evidence="11 13">
        <text>[(1-&gt;4)-alpha-D-galacturonosyl methyl ester](n) + n H2O = [(1-&gt;4)-alpha-D-galacturonosyl](n) + n methanol + n H(+)</text>
        <dbReference type="Rhea" id="RHEA:22380"/>
        <dbReference type="Rhea" id="RHEA-COMP:14570"/>
        <dbReference type="Rhea" id="RHEA-COMP:14573"/>
        <dbReference type="ChEBI" id="CHEBI:15377"/>
        <dbReference type="ChEBI" id="CHEBI:15378"/>
        <dbReference type="ChEBI" id="CHEBI:17790"/>
        <dbReference type="ChEBI" id="CHEBI:140522"/>
        <dbReference type="ChEBI" id="CHEBI:140523"/>
        <dbReference type="EC" id="3.1.1.11"/>
    </reaction>
</comment>
<evidence type="ECO:0000256" key="13">
    <source>
        <dbReference type="RuleBase" id="RU000589"/>
    </source>
</evidence>
<accession>A0ABD3T0I0</accession>
<evidence type="ECO:0000256" key="12">
    <source>
        <dbReference type="PROSITE-ProRule" id="PRU10040"/>
    </source>
</evidence>
<comment type="subcellular location">
    <subcellularLocation>
        <location evidence="1">Secreted</location>
        <location evidence="1">Cell wall</location>
    </subcellularLocation>
</comment>
<evidence type="ECO:0000256" key="9">
    <source>
        <dbReference type="ARBA" id="ARBA00023085"/>
    </source>
</evidence>
<evidence type="ECO:0000256" key="2">
    <source>
        <dbReference type="ARBA" id="ARBA00005184"/>
    </source>
</evidence>
<comment type="caution">
    <text evidence="15">The sequence shown here is derived from an EMBL/GenBank/DDBJ whole genome shotgun (WGS) entry which is preliminary data.</text>
</comment>
<dbReference type="FunFam" id="2.160.20.10:FF:000001">
    <property type="entry name" value="Pectinesterase"/>
    <property type="match status" value="1"/>
</dbReference>
<dbReference type="InterPro" id="IPR000070">
    <property type="entry name" value="Pectinesterase_cat"/>
</dbReference>
<dbReference type="SUPFAM" id="SSF51126">
    <property type="entry name" value="Pectin lyase-like"/>
    <property type="match status" value="1"/>
</dbReference>
<sequence>MGTKKCNYFLCVLLLATISIFSGAENVGYEDNVRTQCGYTRYPTLCVQTLSGNQYVDFMSALVNKTISETNIPGSNFQILSSRFISPEAQLARTAIDYCDDLIKMSLKRLNQALKALQKSPKKHKSDIQTWLSAALTFQQTCKETVENHVLSNSFMNKIDKKMDYLSELGSNPLALVNRITGKLKIKSPGAHRRRLLGQEETFPSWVSAHDRKLLQATEIKANVVVAKDGSGNFKTVSEAIQSATGSRFVIYVKAGTYSEKINTNKDGITLIGDGKYSTVITGGSSVGKGSSLRGSATFTIFGDGFIARDIGFQNTAGPNGEQAVALLVGSDHSVLYRCSIAGYQDTLYAHSLRQFYRECDIYGTVDFIFGNAAAVFQSCTIVLRRPRNGGSYNVILANGRSDPGQNTGFTVQNCRITVGSDFSPVKNSFDSYLGRPWKEYSRAVVMQSNIDAEISSRGWVEWPGASGSTYKNLYFAEYGNLGSGAGTSGRVKWAGFRVIGTVEATKFTVANFIGGNSWLPSTGVTFISGLQ</sequence>
<dbReference type="InterPro" id="IPR035513">
    <property type="entry name" value="Invertase/methylesterase_inhib"/>
</dbReference>
<organism evidence="15 16">
    <name type="scientific">Penstemon smallii</name>
    <dbReference type="NCBI Taxonomy" id="265156"/>
    <lineage>
        <taxon>Eukaryota</taxon>
        <taxon>Viridiplantae</taxon>
        <taxon>Streptophyta</taxon>
        <taxon>Embryophyta</taxon>
        <taxon>Tracheophyta</taxon>
        <taxon>Spermatophyta</taxon>
        <taxon>Magnoliopsida</taxon>
        <taxon>eudicotyledons</taxon>
        <taxon>Gunneridae</taxon>
        <taxon>Pentapetalae</taxon>
        <taxon>asterids</taxon>
        <taxon>lamiids</taxon>
        <taxon>Lamiales</taxon>
        <taxon>Plantaginaceae</taxon>
        <taxon>Cheloneae</taxon>
        <taxon>Penstemon</taxon>
    </lineage>
</organism>
<dbReference type="InterPro" id="IPR011050">
    <property type="entry name" value="Pectin_lyase_fold/virulence"/>
</dbReference>
<keyword evidence="16" id="KW-1185">Reference proteome</keyword>
<dbReference type="NCBIfam" id="TIGR01614">
    <property type="entry name" value="PME_inhib"/>
    <property type="match status" value="1"/>
</dbReference>
<evidence type="ECO:0000259" key="14">
    <source>
        <dbReference type="SMART" id="SM00856"/>
    </source>
</evidence>